<protein>
    <submittedName>
        <fullName evidence="1">Uncharacterized protein</fullName>
    </submittedName>
</protein>
<organism evidence="1 2">
    <name type="scientific">Pseudomonas saponiphila</name>
    <dbReference type="NCBI Taxonomy" id="556534"/>
    <lineage>
        <taxon>Bacteria</taxon>
        <taxon>Pseudomonadati</taxon>
        <taxon>Pseudomonadota</taxon>
        <taxon>Gammaproteobacteria</taxon>
        <taxon>Pseudomonadales</taxon>
        <taxon>Pseudomonadaceae</taxon>
        <taxon>Pseudomonas</taxon>
    </lineage>
</organism>
<name>A0A1H4N1R3_9PSED</name>
<dbReference type="EMBL" id="FNTJ01000001">
    <property type="protein sequence ID" value="SEB89037.1"/>
    <property type="molecule type" value="Genomic_DNA"/>
</dbReference>
<keyword evidence="2" id="KW-1185">Reference proteome</keyword>
<evidence type="ECO:0000313" key="1">
    <source>
        <dbReference type="EMBL" id="SEB89037.1"/>
    </source>
</evidence>
<evidence type="ECO:0000313" key="2">
    <source>
        <dbReference type="Proteomes" id="UP000198982"/>
    </source>
</evidence>
<proteinExistence type="predicted"/>
<dbReference type="Proteomes" id="UP000198982">
    <property type="component" value="Unassembled WGS sequence"/>
</dbReference>
<dbReference type="RefSeq" id="WP_092314131.1">
    <property type="nucleotide sequence ID" value="NZ_FNTJ01000001.1"/>
</dbReference>
<reference evidence="2" key="1">
    <citation type="submission" date="2016-10" db="EMBL/GenBank/DDBJ databases">
        <authorList>
            <person name="Varghese N."/>
            <person name="Submissions S."/>
        </authorList>
    </citation>
    <scope>NUCLEOTIDE SEQUENCE [LARGE SCALE GENOMIC DNA]</scope>
    <source>
        <strain evidence="2">DSM 9751</strain>
    </source>
</reference>
<sequence length="81" mass="8666">MYDLTSLVIVDSPFGLNVLQVTADLVAGALDELLQNCTGGANITQKLDYSILSLYQDKLEAAIRDTSLPPLPMPSAADSLR</sequence>
<gene>
    <name evidence="1" type="ORF">SAMN05216178_2647</name>
</gene>
<dbReference type="AlphaFoldDB" id="A0A1H4N1R3"/>
<accession>A0A1H4N1R3</accession>